<dbReference type="Proteomes" id="UP000007113">
    <property type="component" value="Chromosome"/>
</dbReference>
<feature type="region of interest" description="Disordered" evidence="1">
    <location>
        <begin position="21"/>
        <end position="116"/>
    </location>
</feature>
<feature type="compositionally biased region" description="Low complexity" evidence="1">
    <location>
        <begin position="32"/>
        <end position="45"/>
    </location>
</feature>
<accession>G8NRE3</accession>
<sequence>MIGKSGQYYRAGFLARRANDWPDGQEASLEGQNSEQAASPQQSAAGTVAGADSQSSAASPYSFSVPSDGMSQMDGRNEFADAGQPEDFFGTSLGQQGVARPGAGSQTSNSGAARQG</sequence>
<protein>
    <submittedName>
        <fullName evidence="2">Uncharacterized protein</fullName>
    </submittedName>
</protein>
<keyword evidence="3" id="KW-1185">Reference proteome</keyword>
<organism evidence="2 3">
    <name type="scientific">Granulicella mallensis (strain ATCC BAA-1857 / DSM 23137 / MP5ACTX8)</name>
    <dbReference type="NCBI Taxonomy" id="682795"/>
    <lineage>
        <taxon>Bacteria</taxon>
        <taxon>Pseudomonadati</taxon>
        <taxon>Acidobacteriota</taxon>
        <taxon>Terriglobia</taxon>
        <taxon>Terriglobales</taxon>
        <taxon>Acidobacteriaceae</taxon>
        <taxon>Granulicella</taxon>
    </lineage>
</organism>
<dbReference type="KEGG" id="gma:AciX8_2998"/>
<dbReference type="AlphaFoldDB" id="G8NRE3"/>
<reference evidence="2 3" key="1">
    <citation type="submission" date="2011-11" db="EMBL/GenBank/DDBJ databases">
        <title>Complete sequence of Granulicella mallensis MP5ACTX8.</title>
        <authorList>
            <consortium name="US DOE Joint Genome Institute"/>
            <person name="Lucas S."/>
            <person name="Copeland A."/>
            <person name="Lapidus A."/>
            <person name="Cheng J.-F."/>
            <person name="Goodwin L."/>
            <person name="Pitluck S."/>
            <person name="Peters L."/>
            <person name="Lu M."/>
            <person name="Detter J.C."/>
            <person name="Han C."/>
            <person name="Tapia R."/>
            <person name="Land M."/>
            <person name="Hauser L."/>
            <person name="Kyrpides N."/>
            <person name="Ivanova N."/>
            <person name="Mikhailova N."/>
            <person name="Pagani I."/>
            <person name="Rawat S."/>
            <person name="Mannisto M."/>
            <person name="Haggblom M."/>
            <person name="Woyke T."/>
        </authorList>
    </citation>
    <scope>NUCLEOTIDE SEQUENCE [LARGE SCALE GENOMIC DNA]</scope>
    <source>
        <strain evidence="3">ATCC BAA-1857 / DSM 23137 / MP5ACTX8</strain>
    </source>
</reference>
<feature type="compositionally biased region" description="Polar residues" evidence="1">
    <location>
        <begin position="104"/>
        <end position="116"/>
    </location>
</feature>
<evidence type="ECO:0000313" key="2">
    <source>
        <dbReference type="EMBL" id="AEU37301.1"/>
    </source>
</evidence>
<dbReference type="HOGENOM" id="CLU_2093393_0_0_0"/>
<dbReference type="EMBL" id="CP003130">
    <property type="protein sequence ID" value="AEU37301.1"/>
    <property type="molecule type" value="Genomic_DNA"/>
</dbReference>
<name>G8NRE3_GRAMM</name>
<evidence type="ECO:0000256" key="1">
    <source>
        <dbReference type="SAM" id="MobiDB-lite"/>
    </source>
</evidence>
<evidence type="ECO:0000313" key="3">
    <source>
        <dbReference type="Proteomes" id="UP000007113"/>
    </source>
</evidence>
<proteinExistence type="predicted"/>
<gene>
    <name evidence="2" type="ordered locus">AciX8_2998</name>
</gene>
<feature type="compositionally biased region" description="Low complexity" evidence="1">
    <location>
        <begin position="53"/>
        <end position="67"/>
    </location>
</feature>